<dbReference type="RefSeq" id="WP_046042551.1">
    <property type="nucleotide sequence ID" value="NZ_LACC01000026.1"/>
</dbReference>
<dbReference type="GO" id="GO:0005840">
    <property type="term" value="C:ribosome"/>
    <property type="evidence" value="ECO:0007669"/>
    <property type="project" value="UniProtKB-KW"/>
</dbReference>
<dbReference type="AlphaFoldDB" id="A0A0F4TGI6"/>
<proteinExistence type="predicted"/>
<keyword evidence="1" id="KW-0687">Ribonucleoprotein</keyword>
<accession>A0A0F4TGI6</accession>
<dbReference type="Proteomes" id="UP000033588">
    <property type="component" value="Unassembled WGS sequence"/>
</dbReference>
<sequence>MSEARSFINPRTQSYQSLKASTPVSGYAKGKFDVLNVHIANSVVMAGELVIVGDSDTPSCTSHEAFLMAKAAQVHTGLLTSGVEADDFFLEHFDLLQSVLANASMGAGAASEGWSKHLENIKATLEEIEKLHRDYLGSGTLSARDAFYAKRTTLFMKLEKQLGNIAAYGSGLRNLGKIKQALGISTHSYLHTGEIAGYADKVSGVAKASNLVKKGTYIGTALDVASTGLSIHKACTMGREDQCRRARYVESSTLMGSLAGGSAGGYLGGMAGTAVCAVVLGVSTGGPGALACAVVGGAVGGKIGGDIGSDRGEVLGDFLYREVSE</sequence>
<protein>
    <submittedName>
        <fullName evidence="1">SSU ribosomal protein S2p (SAe)</fullName>
    </submittedName>
</protein>
<dbReference type="OrthoDB" id="6823140at2"/>
<keyword evidence="1" id="KW-0689">Ribosomal protein</keyword>
<evidence type="ECO:0000313" key="2">
    <source>
        <dbReference type="Proteomes" id="UP000033588"/>
    </source>
</evidence>
<gene>
    <name evidence="1" type="ORF">VC35_21945</name>
</gene>
<dbReference type="PATRIC" id="fig|294.132.peg.3592"/>
<organism evidence="1 2">
    <name type="scientific">Pseudomonas fluorescens</name>
    <dbReference type="NCBI Taxonomy" id="294"/>
    <lineage>
        <taxon>Bacteria</taxon>
        <taxon>Pseudomonadati</taxon>
        <taxon>Pseudomonadota</taxon>
        <taxon>Gammaproteobacteria</taxon>
        <taxon>Pseudomonadales</taxon>
        <taxon>Pseudomonadaceae</taxon>
        <taxon>Pseudomonas</taxon>
    </lineage>
</organism>
<comment type="caution">
    <text evidence="1">The sequence shown here is derived from an EMBL/GenBank/DDBJ whole genome shotgun (WGS) entry which is preliminary data.</text>
</comment>
<evidence type="ECO:0000313" key="1">
    <source>
        <dbReference type="EMBL" id="KJZ43100.1"/>
    </source>
</evidence>
<name>A0A0F4TGI6_PSEFL</name>
<dbReference type="EMBL" id="LACC01000026">
    <property type="protein sequence ID" value="KJZ43100.1"/>
    <property type="molecule type" value="Genomic_DNA"/>
</dbReference>
<reference evidence="1 2" key="1">
    <citation type="submission" date="2015-03" db="EMBL/GenBank/DDBJ databases">
        <title>Comparative genomics of Pseudomonas insights into diversity of traits involved in vanlence and defense.</title>
        <authorList>
            <person name="Qin Y."/>
        </authorList>
    </citation>
    <scope>NUCLEOTIDE SEQUENCE [LARGE SCALE GENOMIC DNA]</scope>
    <source>
        <strain evidence="1 2">C8</strain>
    </source>
</reference>